<dbReference type="EMBL" id="JACZZA010000001">
    <property type="protein sequence ID" value="MBE1159009.1"/>
    <property type="molecule type" value="Genomic_DNA"/>
</dbReference>
<evidence type="ECO:0000313" key="2">
    <source>
        <dbReference type="EMBL" id="MBE1159009.1"/>
    </source>
</evidence>
<keyword evidence="1" id="KW-0812">Transmembrane</keyword>
<reference evidence="2 3" key="1">
    <citation type="submission" date="2020-09" db="EMBL/GenBank/DDBJ databases">
        <title>Dyella sp. 7MK23 isolated from forest soil.</title>
        <authorList>
            <person name="Fu J."/>
        </authorList>
    </citation>
    <scope>NUCLEOTIDE SEQUENCE [LARGE SCALE GENOMIC DNA]</scope>
    <source>
        <strain evidence="2 3">7MK23</strain>
    </source>
</reference>
<feature type="transmembrane region" description="Helical" evidence="1">
    <location>
        <begin position="86"/>
        <end position="103"/>
    </location>
</feature>
<accession>A0ABR9G4Q2</accession>
<dbReference type="Proteomes" id="UP000651010">
    <property type="component" value="Unassembled WGS sequence"/>
</dbReference>
<organism evidence="2 3">
    <name type="scientific">Dyella acidiphila</name>
    <dbReference type="NCBI Taxonomy" id="2775866"/>
    <lineage>
        <taxon>Bacteria</taxon>
        <taxon>Pseudomonadati</taxon>
        <taxon>Pseudomonadota</taxon>
        <taxon>Gammaproteobacteria</taxon>
        <taxon>Lysobacterales</taxon>
        <taxon>Rhodanobacteraceae</taxon>
        <taxon>Dyella</taxon>
    </lineage>
</organism>
<comment type="caution">
    <text evidence="2">The sequence shown here is derived from an EMBL/GenBank/DDBJ whole genome shotgun (WGS) entry which is preliminary data.</text>
</comment>
<keyword evidence="1" id="KW-0472">Membrane</keyword>
<feature type="transmembrane region" description="Helical" evidence="1">
    <location>
        <begin position="45"/>
        <end position="66"/>
    </location>
</feature>
<feature type="transmembrane region" description="Helical" evidence="1">
    <location>
        <begin position="12"/>
        <end position="33"/>
    </location>
</feature>
<evidence type="ECO:0000256" key="1">
    <source>
        <dbReference type="SAM" id="Phobius"/>
    </source>
</evidence>
<name>A0ABR9G4Q2_9GAMM</name>
<sequence length="140" mass="15009">MTGLLTLLSSVIWWVLSSSVGAILPALIVWIVLRWSERTPVVFNRVYLACLVWCLFVVLVSAVMAAHGGAQHAHVGALLSSNAFRISLAVSMLVGVLALWRLIPRIDARRIRLASACMAVAVVMAISFGVLTTIASGRLG</sequence>
<feature type="transmembrane region" description="Helical" evidence="1">
    <location>
        <begin position="115"/>
        <end position="135"/>
    </location>
</feature>
<dbReference type="RefSeq" id="WP_192553865.1">
    <property type="nucleotide sequence ID" value="NZ_JACZZA010000001.1"/>
</dbReference>
<keyword evidence="1" id="KW-1133">Transmembrane helix</keyword>
<protein>
    <submittedName>
        <fullName evidence="2">Uncharacterized protein</fullName>
    </submittedName>
</protein>
<proteinExistence type="predicted"/>
<evidence type="ECO:0000313" key="3">
    <source>
        <dbReference type="Proteomes" id="UP000651010"/>
    </source>
</evidence>
<gene>
    <name evidence="2" type="ORF">IGX34_01350</name>
</gene>
<keyword evidence="3" id="KW-1185">Reference proteome</keyword>